<dbReference type="PANTHER" id="PTHR31111:SF136">
    <property type="entry name" value="F-BOX ASSOCIATED DOMAIN-CONTAINING PROTEIN"/>
    <property type="match status" value="1"/>
</dbReference>
<reference evidence="2 3" key="1">
    <citation type="journal article" date="2012" name="Nat. Biotechnol.">
        <title>Draft genome sequence of pigeonpea (Cajanus cajan), an orphan legume crop of resource-poor farmers.</title>
        <authorList>
            <person name="Varshney R.K."/>
            <person name="Chen W."/>
            <person name="Li Y."/>
            <person name="Bharti A.K."/>
            <person name="Saxena R.K."/>
            <person name="Schlueter J.A."/>
            <person name="Donoghue M.T."/>
            <person name="Azam S."/>
            <person name="Fan G."/>
            <person name="Whaley A.M."/>
            <person name="Farmer A.D."/>
            <person name="Sheridan J."/>
            <person name="Iwata A."/>
            <person name="Tuteja R."/>
            <person name="Penmetsa R.V."/>
            <person name="Wu W."/>
            <person name="Upadhyaya H.D."/>
            <person name="Yang S.P."/>
            <person name="Shah T."/>
            <person name="Saxena K.B."/>
            <person name="Michael T."/>
            <person name="McCombie W.R."/>
            <person name="Yang B."/>
            <person name="Zhang G."/>
            <person name="Yang H."/>
            <person name="Wang J."/>
            <person name="Spillane C."/>
            <person name="Cook D.R."/>
            <person name="May G.D."/>
            <person name="Xu X."/>
            <person name="Jackson S.A."/>
        </authorList>
    </citation>
    <scope>NUCLEOTIDE SEQUENCE [LARGE SCALE GENOMIC DNA]</scope>
    <source>
        <strain evidence="3">cv. Asha</strain>
    </source>
</reference>
<evidence type="ECO:0000313" key="3">
    <source>
        <dbReference type="Proteomes" id="UP000075243"/>
    </source>
</evidence>
<name>A0A151SZR7_CAJCA</name>
<gene>
    <name evidence="2" type="ORF">KK1_015736</name>
</gene>
<dbReference type="Gramene" id="C.cajan_15293.t">
    <property type="protein sequence ID" value="C.cajan_15293.t.cds1"/>
    <property type="gene ID" value="C.cajan_15293"/>
</dbReference>
<dbReference type="NCBIfam" id="TIGR01640">
    <property type="entry name" value="F_box_assoc_1"/>
    <property type="match status" value="1"/>
</dbReference>
<dbReference type="Pfam" id="PF08268">
    <property type="entry name" value="FBA_3"/>
    <property type="match status" value="1"/>
</dbReference>
<dbReference type="InterPro" id="IPR013187">
    <property type="entry name" value="F-box-assoc_dom_typ3"/>
</dbReference>
<dbReference type="SUPFAM" id="SSF81383">
    <property type="entry name" value="F-box domain"/>
    <property type="match status" value="1"/>
</dbReference>
<dbReference type="InterPro" id="IPR017451">
    <property type="entry name" value="F-box-assoc_interact_dom"/>
</dbReference>
<dbReference type="Proteomes" id="UP000075243">
    <property type="component" value="Chromosome 10"/>
</dbReference>
<dbReference type="STRING" id="3821.A0A151SZR7"/>
<dbReference type="OrthoDB" id="687122at2759"/>
<protein>
    <submittedName>
        <fullName evidence="2">F-box protein At1g47730 family</fullName>
    </submittedName>
</protein>
<feature type="domain" description="F-box associated beta-propeller type 3" evidence="1">
    <location>
        <begin position="61"/>
        <end position="360"/>
    </location>
</feature>
<dbReference type="EMBL" id="CM003612">
    <property type="protein sequence ID" value="KYP60283.1"/>
    <property type="molecule type" value="Genomic_DNA"/>
</dbReference>
<evidence type="ECO:0000259" key="1">
    <source>
        <dbReference type="Pfam" id="PF08268"/>
    </source>
</evidence>
<sequence length="384" mass="44083">MSTIPDDISLYNIIPLLPSKTLIRFICTCKRWNTFIRQPSFLNLRKLTHNIIFLSPLGSSKPHIFSSPCHFDPHDNDVILTPPRASSLLVSFPNLSFPKTRVQCVNGLLCVHPRGSVWLSSHVEAFTFIVNPTTRQVHPLPLDHSVERREFMVSTHFGYDNVRGEFKVLRVFKYRARGSHDIKIFTLGCDASWRRVSPGASRELVESLLTRHWDKRGVCMNGVIYWTHGFILLLFDVGPEEILATCAPPRSGYSLVSCKYPSLQYPDLIEMGGSLCLFRFRGNDLKLWFLKDHESAEWESKSVVLPPEVVPPEEVVFPLCRIQSGEILFLPYFVPTHVRGVLYDMERRTFRTLALMEMPHSLLPDPVSGQLDMFYCQQSFMLLE</sequence>
<dbReference type="AlphaFoldDB" id="A0A151SZR7"/>
<dbReference type="OMA" id="CKLWAST"/>
<accession>A0A151SZR7</accession>
<evidence type="ECO:0000313" key="2">
    <source>
        <dbReference type="EMBL" id="KYP60283.1"/>
    </source>
</evidence>
<dbReference type="PANTHER" id="PTHR31111">
    <property type="entry name" value="BNAA05G37150D PROTEIN-RELATED"/>
    <property type="match status" value="1"/>
</dbReference>
<organism evidence="2 3">
    <name type="scientific">Cajanus cajan</name>
    <name type="common">Pigeon pea</name>
    <name type="synonym">Cajanus indicus</name>
    <dbReference type="NCBI Taxonomy" id="3821"/>
    <lineage>
        <taxon>Eukaryota</taxon>
        <taxon>Viridiplantae</taxon>
        <taxon>Streptophyta</taxon>
        <taxon>Embryophyta</taxon>
        <taxon>Tracheophyta</taxon>
        <taxon>Spermatophyta</taxon>
        <taxon>Magnoliopsida</taxon>
        <taxon>eudicotyledons</taxon>
        <taxon>Gunneridae</taxon>
        <taxon>Pentapetalae</taxon>
        <taxon>rosids</taxon>
        <taxon>fabids</taxon>
        <taxon>Fabales</taxon>
        <taxon>Fabaceae</taxon>
        <taxon>Papilionoideae</taxon>
        <taxon>50 kb inversion clade</taxon>
        <taxon>NPAAA clade</taxon>
        <taxon>indigoferoid/millettioid clade</taxon>
        <taxon>Phaseoleae</taxon>
        <taxon>Cajanus</taxon>
    </lineage>
</organism>
<proteinExistence type="predicted"/>
<keyword evidence="3" id="KW-1185">Reference proteome</keyword>
<dbReference type="InterPro" id="IPR036047">
    <property type="entry name" value="F-box-like_dom_sf"/>
</dbReference>